<accession>L9VKE3</accession>
<feature type="transmembrane region" description="Helical" evidence="1">
    <location>
        <begin position="256"/>
        <end position="277"/>
    </location>
</feature>
<evidence type="ECO:0000256" key="1">
    <source>
        <dbReference type="SAM" id="Phobius"/>
    </source>
</evidence>
<dbReference type="PATRIC" id="fig|1114856.3.peg.3990"/>
<sequence length="457" mass="50569">MFSIIGGVDGYYSLFLYAILIGVLYPLFVVAILKVFDIDDHRILGAAVILALVTTEGLRRAYWPRQQVLAAFFFIAAAYVLVKYVQNPNARMFFLIGAFSAAMAFSHKLPLAIFAFVLFVMLLLYLTERITWDNLAGLSPVQQVVSLFTFVFVLAWTQMIYMEGMYRTLVSRILRFTGQFGGGSVDLQSTGSGVEATAAEQALPGMIANFYQYPSGLSLFVERGHGIWILLLAGLAWAYLFFAMRERKTRGRVLSLLAPTAACAGLTVIGVISIRALNPTRTLHLAEPLLVIIVVLAVWRASLLDRAKILQIGVALVFVLFIASQVFAMAAAPDYANSPRYYADAPEATAQTTICEFASGDVYGEQELGYFNGIDHQSNCISSLGTGPDSALFNAEITPDEHSSVMMREDIDTYHGRFDRFSLTWEPMTELRTDYNVVYNNDQAMLFTSSNEGSTND</sequence>
<dbReference type="eggNOG" id="arCOG03188">
    <property type="taxonomic scope" value="Archaea"/>
</dbReference>
<keyword evidence="1" id="KW-1133">Transmembrane helix</keyword>
<organism evidence="2 3">
    <name type="scientific">Natronorubrum tibetense GA33</name>
    <dbReference type="NCBI Taxonomy" id="1114856"/>
    <lineage>
        <taxon>Archaea</taxon>
        <taxon>Methanobacteriati</taxon>
        <taxon>Methanobacteriota</taxon>
        <taxon>Stenosarchaea group</taxon>
        <taxon>Halobacteria</taxon>
        <taxon>Halobacteriales</taxon>
        <taxon>Natrialbaceae</taxon>
        <taxon>Natronorubrum</taxon>
    </lineage>
</organism>
<evidence type="ECO:0000313" key="3">
    <source>
        <dbReference type="Proteomes" id="UP000011599"/>
    </source>
</evidence>
<keyword evidence="1" id="KW-0472">Membrane</keyword>
<feature type="transmembrane region" description="Helical" evidence="1">
    <location>
        <begin position="225"/>
        <end position="244"/>
    </location>
</feature>
<proteinExistence type="predicted"/>
<dbReference type="Proteomes" id="UP000011599">
    <property type="component" value="Unassembled WGS sequence"/>
</dbReference>
<protein>
    <recommendedName>
        <fullName evidence="4">Glycosyltransferase RgtA/B/C/D-like domain-containing protein</fullName>
    </recommendedName>
</protein>
<feature type="transmembrane region" description="Helical" evidence="1">
    <location>
        <begin position="12"/>
        <end position="36"/>
    </location>
</feature>
<dbReference type="AlphaFoldDB" id="L9VKE3"/>
<feature type="transmembrane region" description="Helical" evidence="1">
    <location>
        <begin position="68"/>
        <end position="85"/>
    </location>
</feature>
<reference evidence="2 3" key="1">
    <citation type="journal article" date="2014" name="PLoS Genet.">
        <title>Phylogenetically driven sequencing of extremely halophilic archaea reveals strategies for static and dynamic osmo-response.</title>
        <authorList>
            <person name="Becker E.A."/>
            <person name="Seitzer P.M."/>
            <person name="Tritt A."/>
            <person name="Larsen D."/>
            <person name="Krusor M."/>
            <person name="Yao A.I."/>
            <person name="Wu D."/>
            <person name="Madern D."/>
            <person name="Eisen J.A."/>
            <person name="Darling A.E."/>
            <person name="Facciotti M.T."/>
        </authorList>
    </citation>
    <scope>NUCLEOTIDE SEQUENCE [LARGE SCALE GENOMIC DNA]</scope>
    <source>
        <strain evidence="2 3">GA33</strain>
    </source>
</reference>
<feature type="transmembrane region" description="Helical" evidence="1">
    <location>
        <begin position="113"/>
        <end position="132"/>
    </location>
</feature>
<evidence type="ECO:0000313" key="2">
    <source>
        <dbReference type="EMBL" id="ELY37680.1"/>
    </source>
</evidence>
<feature type="transmembrane region" description="Helical" evidence="1">
    <location>
        <begin position="283"/>
        <end position="302"/>
    </location>
</feature>
<evidence type="ECO:0008006" key="4">
    <source>
        <dbReference type="Google" id="ProtNLM"/>
    </source>
</evidence>
<comment type="caution">
    <text evidence="2">The sequence shown here is derived from an EMBL/GenBank/DDBJ whole genome shotgun (WGS) entry which is preliminary data.</text>
</comment>
<dbReference type="OrthoDB" id="214905at2157"/>
<name>L9VKE3_9EURY</name>
<gene>
    <name evidence="2" type="ORF">C496_19270</name>
</gene>
<feature type="transmembrane region" description="Helical" evidence="1">
    <location>
        <begin position="309"/>
        <end position="332"/>
    </location>
</feature>
<keyword evidence="3" id="KW-1185">Reference proteome</keyword>
<feature type="transmembrane region" description="Helical" evidence="1">
    <location>
        <begin position="144"/>
        <end position="162"/>
    </location>
</feature>
<dbReference type="EMBL" id="AOHW01000045">
    <property type="protein sequence ID" value="ELY37680.1"/>
    <property type="molecule type" value="Genomic_DNA"/>
</dbReference>
<dbReference type="STRING" id="1114856.GCA_000383975_04143"/>
<keyword evidence="1" id="KW-0812">Transmembrane</keyword>